<evidence type="ECO:0000313" key="3">
    <source>
        <dbReference type="EMBL" id="CAA0122924.1"/>
    </source>
</evidence>
<gene>
    <name evidence="3" type="ORF">OPDIPICF_02727</name>
    <name evidence="2" type="ORF">OPDIPICF_04147</name>
</gene>
<evidence type="ECO:0000313" key="4">
    <source>
        <dbReference type="Proteomes" id="UP000441399"/>
    </source>
</evidence>
<sequence>MNELQPYNSRLQQFLNSREKREWALKYLIRKNHANPPITSGGQPDLSHVYLPDQEMRKLENAWAKYKSRKNKSREGKKPIQAYLTKAAKDRLKRLLPGMTHEAKIEYLVNYAYGLKTEYEMKLKAEKDRRSAEQKQRHHNIDKQIEKYQHENEELKKRLEAKGHETLLWKQQAENWLLELNDYQLHLEHGNLPFPHEKPSKYIDEHSATLTQKSMATADERIMIKLRSII</sequence>
<protein>
    <submittedName>
        <fullName evidence="2">Uncharacterized protein</fullName>
    </submittedName>
</protein>
<reference evidence="2 4" key="1">
    <citation type="submission" date="2019-11" db="EMBL/GenBank/DDBJ databases">
        <authorList>
            <person name="Holert J."/>
        </authorList>
    </citation>
    <scope>NUCLEOTIDE SEQUENCE [LARGE SCALE GENOMIC DNA]</scope>
    <source>
        <strain evidence="2">SB11_3</strain>
    </source>
</reference>
<evidence type="ECO:0000313" key="2">
    <source>
        <dbReference type="EMBL" id="CAA0097817.1"/>
    </source>
</evidence>
<evidence type="ECO:0000256" key="1">
    <source>
        <dbReference type="SAM" id="Coils"/>
    </source>
</evidence>
<dbReference type="AlphaFoldDB" id="A0A5S9P3H0"/>
<accession>A0A5S9P3H0</accession>
<keyword evidence="1" id="KW-0175">Coiled coil</keyword>
<proteinExistence type="predicted"/>
<feature type="coiled-coil region" evidence="1">
    <location>
        <begin position="116"/>
        <end position="165"/>
    </location>
</feature>
<name>A0A5S9P3H0_9GAMM</name>
<dbReference type="EMBL" id="CACSIO010000045">
    <property type="protein sequence ID" value="CAA0122924.1"/>
    <property type="molecule type" value="Genomic_DNA"/>
</dbReference>
<dbReference type="Proteomes" id="UP000441399">
    <property type="component" value="Unassembled WGS sequence"/>
</dbReference>
<dbReference type="EMBL" id="CACSIO010000004">
    <property type="protein sequence ID" value="CAA0097817.1"/>
    <property type="molecule type" value="Genomic_DNA"/>
</dbReference>
<keyword evidence="4" id="KW-1185">Reference proteome</keyword>
<organism evidence="2 4">
    <name type="scientific">BD1-7 clade bacterium</name>
    <dbReference type="NCBI Taxonomy" id="2029982"/>
    <lineage>
        <taxon>Bacteria</taxon>
        <taxon>Pseudomonadati</taxon>
        <taxon>Pseudomonadota</taxon>
        <taxon>Gammaproteobacteria</taxon>
        <taxon>Cellvibrionales</taxon>
        <taxon>Spongiibacteraceae</taxon>
        <taxon>BD1-7 clade</taxon>
    </lineage>
</organism>